<accession>A0A261S005</accession>
<evidence type="ECO:0000313" key="3">
    <source>
        <dbReference type="Proteomes" id="UP000216020"/>
    </source>
</evidence>
<sequence length="127" mass="13995">MNDQLNSPLRAVATISLVALLVLCVLWETVLSPLRPGGSWMFLKALPLALPLRGIVRGDLYTYQWASMLSLLYVMEGTVRFMSDISPVSAALAGLELALSLVFFISAIMYVWPAKRAARRRKLAGRG</sequence>
<evidence type="ECO:0008006" key="4">
    <source>
        <dbReference type="Google" id="ProtNLM"/>
    </source>
</evidence>
<dbReference type="Proteomes" id="UP000216020">
    <property type="component" value="Unassembled WGS sequence"/>
</dbReference>
<keyword evidence="1" id="KW-0812">Transmembrane</keyword>
<comment type="caution">
    <text evidence="2">The sequence shown here is derived from an EMBL/GenBank/DDBJ whole genome shotgun (WGS) entry which is preliminary data.</text>
</comment>
<gene>
    <name evidence="2" type="ORF">CAL29_18760</name>
</gene>
<dbReference type="InterPro" id="IPR018643">
    <property type="entry name" value="DUF2069_membrane"/>
</dbReference>
<dbReference type="AlphaFoldDB" id="A0A261S005"/>
<protein>
    <recommendedName>
        <fullName evidence="4">DUF2069 domain-containing protein</fullName>
    </recommendedName>
</protein>
<feature type="transmembrane region" description="Helical" evidence="1">
    <location>
        <begin position="88"/>
        <end position="112"/>
    </location>
</feature>
<feature type="transmembrane region" description="Helical" evidence="1">
    <location>
        <begin position="12"/>
        <end position="31"/>
    </location>
</feature>
<dbReference type="Pfam" id="PF09842">
    <property type="entry name" value="DUF2069"/>
    <property type="match status" value="1"/>
</dbReference>
<proteinExistence type="predicted"/>
<keyword evidence="1" id="KW-0472">Membrane</keyword>
<evidence type="ECO:0000313" key="2">
    <source>
        <dbReference type="EMBL" id="OZI30110.1"/>
    </source>
</evidence>
<dbReference type="EMBL" id="NEVM01000005">
    <property type="protein sequence ID" value="OZI30110.1"/>
    <property type="molecule type" value="Genomic_DNA"/>
</dbReference>
<dbReference type="RefSeq" id="WP_094854546.1">
    <property type="nucleotide sequence ID" value="NZ_NEVM01000005.1"/>
</dbReference>
<organism evidence="2 3">
    <name type="scientific">Bordetella genomosp. 10</name>
    <dbReference type="NCBI Taxonomy" id="1416804"/>
    <lineage>
        <taxon>Bacteria</taxon>
        <taxon>Pseudomonadati</taxon>
        <taxon>Pseudomonadota</taxon>
        <taxon>Betaproteobacteria</taxon>
        <taxon>Burkholderiales</taxon>
        <taxon>Alcaligenaceae</taxon>
        <taxon>Bordetella</taxon>
    </lineage>
</organism>
<dbReference type="OrthoDB" id="9181360at2"/>
<reference evidence="3" key="1">
    <citation type="submission" date="2017-05" db="EMBL/GenBank/DDBJ databases">
        <title>Complete and WGS of Bordetella genogroups.</title>
        <authorList>
            <person name="Spilker T."/>
            <person name="Lipuma J."/>
        </authorList>
    </citation>
    <scope>NUCLEOTIDE SEQUENCE [LARGE SCALE GENOMIC DNA]</scope>
    <source>
        <strain evidence="3">AU16122</strain>
    </source>
</reference>
<evidence type="ECO:0000256" key="1">
    <source>
        <dbReference type="SAM" id="Phobius"/>
    </source>
</evidence>
<name>A0A261S005_9BORD</name>
<keyword evidence="3" id="KW-1185">Reference proteome</keyword>
<keyword evidence="1" id="KW-1133">Transmembrane helix</keyword>